<evidence type="ECO:0000313" key="2">
    <source>
        <dbReference type="Proteomes" id="UP000823561"/>
    </source>
</evidence>
<protein>
    <submittedName>
        <fullName evidence="1">Uncharacterized protein</fullName>
    </submittedName>
</protein>
<accession>A0AAV6G329</accession>
<sequence length="74" mass="8256">MKVVHCCFCQIATAVCGEKKHPGVTDIEQFILTNQAWCLGLSVKAGSLKRAFQQLRMFLQKKSALLFGKAPCRK</sequence>
<proteinExistence type="predicted"/>
<evidence type="ECO:0000313" key="1">
    <source>
        <dbReference type="EMBL" id="KAG5266981.1"/>
    </source>
</evidence>
<gene>
    <name evidence="1" type="ORF">AALO_G00238450</name>
</gene>
<keyword evidence="2" id="KW-1185">Reference proteome</keyword>
<organism evidence="1 2">
    <name type="scientific">Alosa alosa</name>
    <name type="common">allis shad</name>
    <dbReference type="NCBI Taxonomy" id="278164"/>
    <lineage>
        <taxon>Eukaryota</taxon>
        <taxon>Metazoa</taxon>
        <taxon>Chordata</taxon>
        <taxon>Craniata</taxon>
        <taxon>Vertebrata</taxon>
        <taxon>Euteleostomi</taxon>
        <taxon>Actinopterygii</taxon>
        <taxon>Neopterygii</taxon>
        <taxon>Teleostei</taxon>
        <taxon>Clupei</taxon>
        <taxon>Clupeiformes</taxon>
        <taxon>Clupeoidei</taxon>
        <taxon>Clupeidae</taxon>
        <taxon>Alosa</taxon>
    </lineage>
</organism>
<comment type="caution">
    <text evidence="1">The sequence shown here is derived from an EMBL/GenBank/DDBJ whole genome shotgun (WGS) entry which is preliminary data.</text>
</comment>
<reference evidence="1" key="1">
    <citation type="submission" date="2020-10" db="EMBL/GenBank/DDBJ databases">
        <title>Chromosome-scale genome assembly of the Allis shad, Alosa alosa.</title>
        <authorList>
            <person name="Margot Z."/>
            <person name="Christophe K."/>
            <person name="Cabau C."/>
            <person name="Louis A."/>
            <person name="Berthelot C."/>
            <person name="Parey E."/>
            <person name="Roest Crollius H."/>
            <person name="Montfort J."/>
            <person name="Robinson-Rechavi M."/>
            <person name="Bucao C."/>
            <person name="Bouchez O."/>
            <person name="Gislard M."/>
            <person name="Lluch J."/>
            <person name="Milhes M."/>
            <person name="Lampietro C."/>
            <person name="Lopez Roques C."/>
            <person name="Donnadieu C."/>
            <person name="Braasch I."/>
            <person name="Desvignes T."/>
            <person name="Postlethwait J."/>
            <person name="Bobe J."/>
            <person name="Guiguen Y."/>
        </authorList>
    </citation>
    <scope>NUCLEOTIDE SEQUENCE</scope>
    <source>
        <strain evidence="1">M-15738</strain>
        <tissue evidence="1">Blood</tissue>
    </source>
</reference>
<dbReference type="Proteomes" id="UP000823561">
    <property type="component" value="Chromosome 18"/>
</dbReference>
<name>A0AAV6G329_9TELE</name>
<dbReference type="AlphaFoldDB" id="A0AAV6G329"/>
<dbReference type="EMBL" id="JADWDJ010000018">
    <property type="protein sequence ID" value="KAG5266981.1"/>
    <property type="molecule type" value="Genomic_DNA"/>
</dbReference>